<keyword evidence="8" id="KW-1185">Reference proteome</keyword>
<evidence type="ECO:0000256" key="4">
    <source>
        <dbReference type="ARBA" id="ARBA00022989"/>
    </source>
</evidence>
<dbReference type="EMBL" id="CP000113">
    <property type="protein sequence ID" value="ABF86582.1"/>
    <property type="molecule type" value="Genomic_DNA"/>
</dbReference>
<feature type="transmembrane region" description="Helical" evidence="6">
    <location>
        <begin position="156"/>
        <end position="176"/>
    </location>
</feature>
<evidence type="ECO:0000256" key="5">
    <source>
        <dbReference type="ARBA" id="ARBA00023136"/>
    </source>
</evidence>
<feature type="transmembrane region" description="Helical" evidence="6">
    <location>
        <begin position="212"/>
        <end position="230"/>
    </location>
</feature>
<dbReference type="InterPro" id="IPR012506">
    <property type="entry name" value="TMEM86B-like"/>
</dbReference>
<dbReference type="GO" id="GO:0016020">
    <property type="term" value="C:membrane"/>
    <property type="evidence" value="ECO:0007669"/>
    <property type="project" value="UniProtKB-SubCell"/>
</dbReference>
<gene>
    <name evidence="7" type="ordered locus">MXAN_1645</name>
</gene>
<dbReference type="GO" id="GO:0016787">
    <property type="term" value="F:hydrolase activity"/>
    <property type="evidence" value="ECO:0007669"/>
    <property type="project" value="TreeGrafter"/>
</dbReference>
<name>Q1DBS6_MYXXD</name>
<dbReference type="PANTHER" id="PTHR31885:SF6">
    <property type="entry name" value="GH04784P"/>
    <property type="match status" value="1"/>
</dbReference>
<dbReference type="RefSeq" id="WP_011551756.1">
    <property type="nucleotide sequence ID" value="NC_008095.1"/>
</dbReference>
<dbReference type="AlphaFoldDB" id="Q1DBS6"/>
<dbReference type="Proteomes" id="UP000002402">
    <property type="component" value="Chromosome"/>
</dbReference>
<evidence type="ECO:0000256" key="6">
    <source>
        <dbReference type="SAM" id="Phobius"/>
    </source>
</evidence>
<dbReference type="EnsemblBacteria" id="ABF86582">
    <property type="protein sequence ID" value="ABF86582"/>
    <property type="gene ID" value="MXAN_1645"/>
</dbReference>
<evidence type="ECO:0000313" key="7">
    <source>
        <dbReference type="EMBL" id="ABF86582.1"/>
    </source>
</evidence>
<accession>Q1DBS6</accession>
<feature type="transmembrane region" description="Helical" evidence="6">
    <location>
        <begin position="86"/>
        <end position="105"/>
    </location>
</feature>
<feature type="transmembrane region" description="Helical" evidence="6">
    <location>
        <begin position="188"/>
        <end position="206"/>
    </location>
</feature>
<dbReference type="KEGG" id="mxa:MXAN_1645"/>
<comment type="similarity">
    <text evidence="2">Belongs to the TMEM86 family.</text>
</comment>
<dbReference type="STRING" id="246197.MXAN_1645"/>
<dbReference type="PANTHER" id="PTHR31885">
    <property type="entry name" value="GH04784P"/>
    <property type="match status" value="1"/>
</dbReference>
<protein>
    <submittedName>
        <fullName evidence="7">Membrane protein</fullName>
    </submittedName>
</protein>
<dbReference type="OrthoDB" id="5592477at2"/>
<dbReference type="eggNOG" id="COG3714">
    <property type="taxonomic scope" value="Bacteria"/>
</dbReference>
<keyword evidence="3 6" id="KW-0812">Transmembrane</keyword>
<proteinExistence type="inferred from homology"/>
<sequence length="309" mass="32792">MVTSLIDGQLYAVVNVHAFEGSGPARILRSSGRFDDEDAAARLARRKRNWIANAEIPESPRPCASRPGGRGMVPPMRSASGSATKFLAAVGVAGAVGYLLALDVVRADVRVAAKALPMLCLLLWQWPPLGRYGRWIFAGLALSLLGDVLLDVGPGLFLPGLGAFLLAHVSYVAAYVTVSRQPRWGRALPFVFLAVGASVFLWSHLGEMALPVTAYVAVICAMTWRAWAMLGSPGLSRRAQGFALAGALLFAVSDGLLALKLFVRPLPGSGYAIMLCYWAAQWCIAVSAREPRQSGASRTLQAEGVGSSA</sequence>
<evidence type="ECO:0000256" key="2">
    <source>
        <dbReference type="ARBA" id="ARBA00007375"/>
    </source>
</evidence>
<keyword evidence="4 6" id="KW-1133">Transmembrane helix</keyword>
<dbReference type="GeneID" id="41359087"/>
<feature type="transmembrane region" description="Helical" evidence="6">
    <location>
        <begin position="242"/>
        <end position="263"/>
    </location>
</feature>
<evidence type="ECO:0000313" key="8">
    <source>
        <dbReference type="Proteomes" id="UP000002402"/>
    </source>
</evidence>
<comment type="subcellular location">
    <subcellularLocation>
        <location evidence="1">Membrane</location>
        <topology evidence="1">Multi-pass membrane protein</topology>
    </subcellularLocation>
</comment>
<dbReference type="Pfam" id="PF07947">
    <property type="entry name" value="YhhN"/>
    <property type="match status" value="1"/>
</dbReference>
<evidence type="ECO:0000256" key="3">
    <source>
        <dbReference type="ARBA" id="ARBA00022692"/>
    </source>
</evidence>
<reference evidence="7 8" key="1">
    <citation type="journal article" date="2006" name="Proc. Natl. Acad. Sci. U.S.A.">
        <title>Evolution of sensory complexity recorded in a myxobacterial genome.</title>
        <authorList>
            <person name="Goldman B.S."/>
            <person name="Nierman W.C."/>
            <person name="Kaiser D."/>
            <person name="Slater S.C."/>
            <person name="Durkin A.S."/>
            <person name="Eisen J.A."/>
            <person name="Ronning C.M."/>
            <person name="Barbazuk W.B."/>
            <person name="Blanchard M."/>
            <person name="Field C."/>
            <person name="Halling C."/>
            <person name="Hinkle G."/>
            <person name="Iartchuk O."/>
            <person name="Kim H.S."/>
            <person name="Mackenzie C."/>
            <person name="Madupu R."/>
            <person name="Miller N."/>
            <person name="Shvartsbeyn A."/>
            <person name="Sullivan S.A."/>
            <person name="Vaudin M."/>
            <person name="Wiegand R."/>
            <person name="Kaplan H.B."/>
        </authorList>
    </citation>
    <scope>NUCLEOTIDE SEQUENCE [LARGE SCALE GENOMIC DNA]</scope>
    <source>
        <strain evidence="8">DK1622</strain>
    </source>
</reference>
<evidence type="ECO:0000256" key="1">
    <source>
        <dbReference type="ARBA" id="ARBA00004141"/>
    </source>
</evidence>
<keyword evidence="5 6" id="KW-0472">Membrane</keyword>
<organism evidence="7 8">
    <name type="scientific">Myxococcus xanthus (strain DK1622)</name>
    <dbReference type="NCBI Taxonomy" id="246197"/>
    <lineage>
        <taxon>Bacteria</taxon>
        <taxon>Pseudomonadati</taxon>
        <taxon>Myxococcota</taxon>
        <taxon>Myxococcia</taxon>
        <taxon>Myxococcales</taxon>
        <taxon>Cystobacterineae</taxon>
        <taxon>Myxococcaceae</taxon>
        <taxon>Myxococcus</taxon>
    </lineage>
</organism>
<dbReference type="HOGENOM" id="CLU_899623_0_0_7"/>